<keyword evidence="1" id="KW-0472">Membrane</keyword>
<evidence type="ECO:0000313" key="2">
    <source>
        <dbReference type="EMBL" id="TXI31319.1"/>
    </source>
</evidence>
<sequence length="111" mass="12418">MNSLLVNIIVVVVTCFVVFYLSVALKLIRDCIVSVRDFLQHASARMKAHSIKPGTLQSARLTKRETSVRTSPADAVAKNDAKPMAVRIKPVDEYAIYDVPTYVRRGHQLSF</sequence>
<keyword evidence="1" id="KW-0812">Transmembrane</keyword>
<keyword evidence="1" id="KW-1133">Transmembrane helix</keyword>
<feature type="transmembrane region" description="Helical" evidence="1">
    <location>
        <begin position="6"/>
        <end position="28"/>
    </location>
</feature>
<proteinExistence type="predicted"/>
<comment type="caution">
    <text evidence="2">The sequence shown here is derived from an EMBL/GenBank/DDBJ whole genome shotgun (WGS) entry which is preliminary data.</text>
</comment>
<dbReference type="EMBL" id="SSFO01000192">
    <property type="protein sequence ID" value="TXI31319.1"/>
    <property type="molecule type" value="Genomic_DNA"/>
</dbReference>
<dbReference type="Proteomes" id="UP000321110">
    <property type="component" value="Unassembled WGS sequence"/>
</dbReference>
<name>A0A5C7W1Z7_AQUAC</name>
<organism evidence="2 3">
    <name type="scientific">Aquipseudomonas alcaligenes</name>
    <name type="common">Pseudomonas alcaligenes</name>
    <dbReference type="NCBI Taxonomy" id="43263"/>
    <lineage>
        <taxon>Bacteria</taxon>
        <taxon>Pseudomonadati</taxon>
        <taxon>Pseudomonadota</taxon>
        <taxon>Gammaproteobacteria</taxon>
        <taxon>Pseudomonadales</taxon>
        <taxon>Pseudomonadaceae</taxon>
        <taxon>Aquipseudomonas</taxon>
    </lineage>
</organism>
<protein>
    <submittedName>
        <fullName evidence="2">Uncharacterized protein</fullName>
    </submittedName>
</protein>
<dbReference type="AlphaFoldDB" id="A0A5C7W1Z7"/>
<accession>A0A5C7W1Z7</accession>
<gene>
    <name evidence="2" type="ORF">E6Q69_11605</name>
</gene>
<evidence type="ECO:0000256" key="1">
    <source>
        <dbReference type="SAM" id="Phobius"/>
    </source>
</evidence>
<evidence type="ECO:0000313" key="3">
    <source>
        <dbReference type="Proteomes" id="UP000321110"/>
    </source>
</evidence>
<reference evidence="2 3" key="1">
    <citation type="submission" date="2018-09" db="EMBL/GenBank/DDBJ databases">
        <title>Metagenome Assembled Genomes from an Advanced Water Purification Facility.</title>
        <authorList>
            <person name="Stamps B.W."/>
            <person name="Spear J.R."/>
        </authorList>
    </citation>
    <scope>NUCLEOTIDE SEQUENCE [LARGE SCALE GENOMIC DNA]</scope>
    <source>
        <strain evidence="2">Bin_52_1</strain>
    </source>
</reference>